<dbReference type="OMA" id="LGWSVWP"/>
<accession>A0A1Y3YRJ7</accession>
<reference evidence="7" key="2">
    <citation type="submission" date="2023-01" db="EMBL/GenBank/DDBJ databases">
        <title>Human gut microbiome strain richness.</title>
        <authorList>
            <person name="Chen-Liaw A."/>
        </authorList>
    </citation>
    <scope>NUCLEOTIDE SEQUENCE</scope>
    <source>
        <strain evidence="7">RTP21484st1_B7_RTP21484_190118</strain>
    </source>
</reference>
<sequence>MLQISEKGKKIPASPIRKLVPYADRAKERGIKVYHLNIGQPDIATPEVALKAVRQMKLPVIEYTASAGNHTLRTKLAGYYQKLGISLTEEDILITTGGSEAILFAFMSTLNEGDEIIIPEPFYANYTAFALMVGAKIKTVTAKIEDNFALPPMSEFEKQITPKTKGIVIVNPNNPTGYLYSPKELEELAKIVKKHELYLYSDEVYRRYCYDGLKHFSVMNLKGIEQNTILFDSMSKRYSECGIRVGAIITKNKAILDAALKFGMARLCPPALGQIAAEASLDTTDEYFESVYHEYIKRRNFMVEALNKMPGVVCPIPKGAFYSIVKLPVDDAEKFAQWLLEEFDYNGQTVMLAPASGFYYTPGLGKNEVRIAYVLKISDLQKAMEILSVALKTYPGKTL</sequence>
<evidence type="ECO:0000313" key="10">
    <source>
        <dbReference type="Proteomes" id="UP000284243"/>
    </source>
</evidence>
<dbReference type="InterPro" id="IPR015424">
    <property type="entry name" value="PyrdxlP-dep_Trfase"/>
</dbReference>
<evidence type="ECO:0000313" key="7">
    <source>
        <dbReference type="EMBL" id="MDB9222127.1"/>
    </source>
</evidence>
<comment type="similarity">
    <text evidence="2">Belongs to the class-I pyridoxal-phosphate-dependent aminotransferase family.</text>
</comment>
<dbReference type="Gene3D" id="3.90.1150.10">
    <property type="entry name" value="Aspartate Aminotransferase, domain 1"/>
    <property type="match status" value="1"/>
</dbReference>
<evidence type="ECO:0000256" key="4">
    <source>
        <dbReference type="ARBA" id="ARBA00022679"/>
    </source>
</evidence>
<proteinExistence type="inferred from homology"/>
<dbReference type="Proteomes" id="UP000284434">
    <property type="component" value="Unassembled WGS sequence"/>
</dbReference>
<dbReference type="RefSeq" id="WP_013612878.1">
    <property type="nucleotide sequence ID" value="NZ_CABJFF010000009.1"/>
</dbReference>
<dbReference type="EMBL" id="JAQMRD010000003">
    <property type="protein sequence ID" value="MDB9222127.1"/>
    <property type="molecule type" value="Genomic_DNA"/>
</dbReference>
<dbReference type="InterPro" id="IPR004839">
    <property type="entry name" value="Aminotransferase_I/II_large"/>
</dbReference>
<dbReference type="CDD" id="cd00609">
    <property type="entry name" value="AAT_like"/>
    <property type="match status" value="1"/>
</dbReference>
<evidence type="ECO:0000259" key="6">
    <source>
        <dbReference type="Pfam" id="PF00155"/>
    </source>
</evidence>
<dbReference type="Proteomes" id="UP001212263">
    <property type="component" value="Unassembled WGS sequence"/>
</dbReference>
<comment type="caution">
    <text evidence="8">The sequence shown here is derived from an EMBL/GenBank/DDBJ whole genome shotgun (WGS) entry which is preliminary data.</text>
</comment>
<name>A0A1Y3YRJ7_9BACT</name>
<dbReference type="GO" id="GO:0008483">
    <property type="term" value="F:transaminase activity"/>
    <property type="evidence" value="ECO:0007669"/>
    <property type="project" value="UniProtKB-KW"/>
</dbReference>
<dbReference type="NCBIfam" id="NF005744">
    <property type="entry name" value="PRK07568.1"/>
    <property type="match status" value="1"/>
</dbReference>
<dbReference type="GeneID" id="61275931"/>
<dbReference type="GO" id="GO:0006520">
    <property type="term" value="P:amino acid metabolic process"/>
    <property type="evidence" value="ECO:0007669"/>
    <property type="project" value="InterPro"/>
</dbReference>
<evidence type="ECO:0000313" key="8">
    <source>
        <dbReference type="EMBL" id="RGU56303.1"/>
    </source>
</evidence>
<dbReference type="Proteomes" id="UP000284243">
    <property type="component" value="Unassembled WGS sequence"/>
</dbReference>
<evidence type="ECO:0000313" key="11">
    <source>
        <dbReference type="Proteomes" id="UP000284434"/>
    </source>
</evidence>
<dbReference type="PANTHER" id="PTHR46383:SF2">
    <property type="entry name" value="AMINOTRANSFERASE"/>
    <property type="match status" value="1"/>
</dbReference>
<dbReference type="InterPro" id="IPR050596">
    <property type="entry name" value="AspAT/PAT-like"/>
</dbReference>
<protein>
    <submittedName>
        <fullName evidence="8">Pyridoxal phosphate-dependent aminotransferase</fullName>
    </submittedName>
</protein>
<keyword evidence="5" id="KW-0663">Pyridoxal phosphate</keyword>
<evidence type="ECO:0000256" key="3">
    <source>
        <dbReference type="ARBA" id="ARBA00022576"/>
    </source>
</evidence>
<evidence type="ECO:0000313" key="9">
    <source>
        <dbReference type="EMBL" id="RGY09881.1"/>
    </source>
</evidence>
<dbReference type="Pfam" id="PF00155">
    <property type="entry name" value="Aminotran_1_2"/>
    <property type="match status" value="1"/>
</dbReference>
<dbReference type="SUPFAM" id="SSF53383">
    <property type="entry name" value="PLP-dependent transferases"/>
    <property type="match status" value="1"/>
</dbReference>
<evidence type="ECO:0000256" key="2">
    <source>
        <dbReference type="ARBA" id="ARBA00007441"/>
    </source>
</evidence>
<dbReference type="PANTHER" id="PTHR46383">
    <property type="entry name" value="ASPARTATE AMINOTRANSFERASE"/>
    <property type="match status" value="1"/>
</dbReference>
<dbReference type="EMBL" id="QRYC01000011">
    <property type="protein sequence ID" value="RGU56303.1"/>
    <property type="molecule type" value="Genomic_DNA"/>
</dbReference>
<organism evidence="8 10">
    <name type="scientific">Odoribacter splanchnicus</name>
    <dbReference type="NCBI Taxonomy" id="28118"/>
    <lineage>
        <taxon>Bacteria</taxon>
        <taxon>Pseudomonadati</taxon>
        <taxon>Bacteroidota</taxon>
        <taxon>Bacteroidia</taxon>
        <taxon>Bacteroidales</taxon>
        <taxon>Odoribacteraceae</taxon>
        <taxon>Odoribacter</taxon>
    </lineage>
</organism>
<keyword evidence="4 8" id="KW-0808">Transferase</keyword>
<dbReference type="Gene3D" id="3.40.640.10">
    <property type="entry name" value="Type I PLP-dependent aspartate aminotransferase-like (Major domain)"/>
    <property type="match status" value="1"/>
</dbReference>
<evidence type="ECO:0000256" key="5">
    <source>
        <dbReference type="ARBA" id="ARBA00022898"/>
    </source>
</evidence>
<reference evidence="10 11" key="1">
    <citation type="submission" date="2018-08" db="EMBL/GenBank/DDBJ databases">
        <title>A genome reference for cultivated species of the human gut microbiota.</title>
        <authorList>
            <person name="Zou Y."/>
            <person name="Xue W."/>
            <person name="Luo G."/>
        </authorList>
    </citation>
    <scope>NUCLEOTIDE SEQUENCE [LARGE SCALE GENOMIC DNA]</scope>
    <source>
        <strain evidence="8 10">AF16-14</strain>
        <strain evidence="9 11">OF03-11</strain>
    </source>
</reference>
<keyword evidence="3 8" id="KW-0032">Aminotransferase</keyword>
<feature type="domain" description="Aminotransferase class I/classII large" evidence="6">
    <location>
        <begin position="33"/>
        <end position="385"/>
    </location>
</feature>
<evidence type="ECO:0000256" key="1">
    <source>
        <dbReference type="ARBA" id="ARBA00001933"/>
    </source>
</evidence>
<dbReference type="InterPro" id="IPR015421">
    <property type="entry name" value="PyrdxlP-dep_Trfase_major"/>
</dbReference>
<gene>
    <name evidence="8" type="ORF">DWW57_09835</name>
    <name evidence="9" type="ORF">DXA53_00880</name>
    <name evidence="7" type="ORF">PN645_03795</name>
</gene>
<dbReference type="GO" id="GO:0030170">
    <property type="term" value="F:pyridoxal phosphate binding"/>
    <property type="evidence" value="ECO:0007669"/>
    <property type="project" value="InterPro"/>
</dbReference>
<dbReference type="EMBL" id="QSCO01000001">
    <property type="protein sequence ID" value="RGY09881.1"/>
    <property type="molecule type" value="Genomic_DNA"/>
</dbReference>
<comment type="cofactor">
    <cofactor evidence="1">
        <name>pyridoxal 5'-phosphate</name>
        <dbReference type="ChEBI" id="CHEBI:597326"/>
    </cofactor>
</comment>
<dbReference type="AlphaFoldDB" id="A0A1Y3YRJ7"/>
<dbReference type="InterPro" id="IPR015422">
    <property type="entry name" value="PyrdxlP-dep_Trfase_small"/>
</dbReference>